<organism evidence="1 2">
    <name type="scientific">Enterococcus gallinarum</name>
    <dbReference type="NCBI Taxonomy" id="1353"/>
    <lineage>
        <taxon>Bacteria</taxon>
        <taxon>Bacillati</taxon>
        <taxon>Bacillota</taxon>
        <taxon>Bacilli</taxon>
        <taxon>Lactobacillales</taxon>
        <taxon>Enterococcaceae</taxon>
        <taxon>Enterococcus</taxon>
    </lineage>
</organism>
<reference evidence="1 2" key="1">
    <citation type="submission" date="2018-06" db="EMBL/GenBank/DDBJ databases">
        <authorList>
            <consortium name="Pathogen Informatics"/>
            <person name="Doyle S."/>
        </authorList>
    </citation>
    <scope>NUCLEOTIDE SEQUENCE [LARGE SCALE GENOMIC DNA]</scope>
    <source>
        <strain evidence="1 2">NCTC12360</strain>
    </source>
</reference>
<dbReference type="OrthoDB" id="9781848at2"/>
<dbReference type="Pfam" id="PF13671">
    <property type="entry name" value="AAA_33"/>
    <property type="match status" value="1"/>
</dbReference>
<dbReference type="Proteomes" id="UP000254807">
    <property type="component" value="Unassembled WGS sequence"/>
</dbReference>
<gene>
    <name evidence="1" type="ORF">NCTC12360_02564</name>
</gene>
<evidence type="ECO:0000313" key="2">
    <source>
        <dbReference type="Proteomes" id="UP000254807"/>
    </source>
</evidence>
<proteinExistence type="predicted"/>
<dbReference type="InterPro" id="IPR027417">
    <property type="entry name" value="P-loop_NTPase"/>
</dbReference>
<sequence length="184" mass="21258">MDTIVILLRGNSGSGKTTVAKALHQQLGAEAVLISQDVFRREIFHVKDTPNNHAVGLMMEALLYARGKVPFIIVEGIFAREKYQDFLLFLLESFEKCLIYYFDVPFQTTIERHRTRPQRAFFPESSLQKWWLEKDLLFGENGIASESNDTSNKSVLSKEKIFTEKQTISEMITMILEDTKQFQE</sequence>
<name>A0A376H174_ENTGA</name>
<protein>
    <submittedName>
        <fullName evidence="1">Zeta toxin</fullName>
    </submittedName>
</protein>
<dbReference type="Gene3D" id="3.40.50.300">
    <property type="entry name" value="P-loop containing nucleotide triphosphate hydrolases"/>
    <property type="match status" value="1"/>
</dbReference>
<accession>A0A376H174</accession>
<evidence type="ECO:0000313" key="1">
    <source>
        <dbReference type="EMBL" id="STD84043.1"/>
    </source>
</evidence>
<dbReference type="NCBIfam" id="NF005255">
    <property type="entry name" value="PRK06762.2-2"/>
    <property type="match status" value="1"/>
</dbReference>
<dbReference type="EMBL" id="UFYW01000001">
    <property type="protein sequence ID" value="STD84043.1"/>
    <property type="molecule type" value="Genomic_DNA"/>
</dbReference>
<dbReference type="RefSeq" id="WP_060813149.1">
    <property type="nucleotide sequence ID" value="NZ_JBKBEO010000018.1"/>
</dbReference>
<dbReference type="SUPFAM" id="SSF52540">
    <property type="entry name" value="P-loop containing nucleoside triphosphate hydrolases"/>
    <property type="match status" value="1"/>
</dbReference>
<dbReference type="AlphaFoldDB" id="A0A376H174"/>
<keyword evidence="2" id="KW-1185">Reference proteome</keyword>